<evidence type="ECO:0000256" key="1">
    <source>
        <dbReference type="SAM" id="MobiDB-lite"/>
    </source>
</evidence>
<comment type="caution">
    <text evidence="3">The sequence shown here is derived from an EMBL/GenBank/DDBJ whole genome shotgun (WGS) entry which is preliminary data.</text>
</comment>
<feature type="region of interest" description="Disordered" evidence="1">
    <location>
        <begin position="339"/>
        <end position="361"/>
    </location>
</feature>
<sequence>MAAAVNGSGSGGAATSAETADLVNAQSAALQAISAITSIAAASASVLSDSTKDALLSAAKSAAVAMAAGGSSGAAQTGTDFVTNICQLLGLSIPAGTSSSGRRRALLDSGSTAVAAAEARLTELLSVADKLGDALGRQAVPGGSPVAAGSNGVFVSAAALKPAAAGGSTSATLAAGPTAAAGGSSANGNNRRRRLLGGTSTDAVAQLVVGGTAAASASGWGVDLSYSTTAQASLATALGGLLPAGSVLLNGLAALSWNAGAGAGSIPPALDGASSYVLLSLPAAAGYDSARPTACLQYDSATGKLTGSLAGLPGGTGASPAAFVSYDTTTALVTCRPPAALRRPSPAQPPPPAPRRPPAPASRAVVLTVRLRMGPAQVASSAGLLAFRAALQQALASAMQLPASAVAVTSLDATTLPDAVGAVVQLTLPPAAPATDTALAALQAKPMATLPAAFLSDYGVTDASVDAGVTTLQPFPEVSSNPSASPSPAAADPSTSPSPSPAAGQAAGGQGDKVPEGVIIGAVWGGMAFLVVLTAVWAFWYLRHHHRVRNAHGPPGEREQVVAVAVCPAAHSDV</sequence>
<feature type="region of interest" description="Disordered" evidence="1">
    <location>
        <begin position="474"/>
        <end position="511"/>
    </location>
</feature>
<evidence type="ECO:0000313" key="3">
    <source>
        <dbReference type="EMBL" id="KAG2483146.1"/>
    </source>
</evidence>
<protein>
    <submittedName>
        <fullName evidence="3">Uncharacterized protein</fullName>
    </submittedName>
</protein>
<keyword evidence="2" id="KW-1133">Transmembrane helix</keyword>
<reference evidence="3" key="1">
    <citation type="journal article" date="2020" name="bioRxiv">
        <title>Comparative genomics of Chlamydomonas.</title>
        <authorList>
            <person name="Craig R.J."/>
            <person name="Hasan A.R."/>
            <person name="Ness R.W."/>
            <person name="Keightley P.D."/>
        </authorList>
    </citation>
    <scope>NUCLEOTIDE SEQUENCE</scope>
    <source>
        <strain evidence="3">CCAP 11/70</strain>
    </source>
</reference>
<dbReference type="Proteomes" id="UP000612055">
    <property type="component" value="Unassembled WGS sequence"/>
</dbReference>
<evidence type="ECO:0000313" key="4">
    <source>
        <dbReference type="Proteomes" id="UP000612055"/>
    </source>
</evidence>
<keyword evidence="2" id="KW-0812">Transmembrane</keyword>
<organism evidence="3 4">
    <name type="scientific">Edaphochlamys debaryana</name>
    <dbReference type="NCBI Taxonomy" id="47281"/>
    <lineage>
        <taxon>Eukaryota</taxon>
        <taxon>Viridiplantae</taxon>
        <taxon>Chlorophyta</taxon>
        <taxon>core chlorophytes</taxon>
        <taxon>Chlorophyceae</taxon>
        <taxon>CS clade</taxon>
        <taxon>Chlamydomonadales</taxon>
        <taxon>Chlamydomonadales incertae sedis</taxon>
        <taxon>Edaphochlamys</taxon>
    </lineage>
</organism>
<dbReference type="CDD" id="cd12087">
    <property type="entry name" value="TM_EGFR-like"/>
    <property type="match status" value="1"/>
</dbReference>
<accession>A0A836BND6</accession>
<feature type="compositionally biased region" description="Pro residues" evidence="1">
    <location>
        <begin position="346"/>
        <end position="360"/>
    </location>
</feature>
<feature type="compositionally biased region" description="Low complexity" evidence="1">
    <location>
        <begin position="476"/>
        <end position="505"/>
    </location>
</feature>
<keyword evidence="4" id="KW-1185">Reference proteome</keyword>
<gene>
    <name evidence="3" type="ORF">HYH03_017992</name>
</gene>
<name>A0A836BND6_9CHLO</name>
<proteinExistence type="predicted"/>
<feature type="transmembrane region" description="Helical" evidence="2">
    <location>
        <begin position="518"/>
        <end position="542"/>
    </location>
</feature>
<dbReference type="EMBL" id="JAEHOE010000188">
    <property type="protein sequence ID" value="KAG2483146.1"/>
    <property type="molecule type" value="Genomic_DNA"/>
</dbReference>
<keyword evidence="2" id="KW-0472">Membrane</keyword>
<evidence type="ECO:0000256" key="2">
    <source>
        <dbReference type="SAM" id="Phobius"/>
    </source>
</evidence>
<dbReference type="AlphaFoldDB" id="A0A836BND6"/>